<dbReference type="Proteomes" id="UP000243686">
    <property type="component" value="Unassembled WGS sequence"/>
</dbReference>
<gene>
    <name evidence="3" type="ORF">X801_03202</name>
</gene>
<accession>A0A1S8X2H7</accession>
<evidence type="ECO:0000313" key="4">
    <source>
        <dbReference type="Proteomes" id="UP000243686"/>
    </source>
</evidence>
<name>A0A1S8X2H7_OPIVI</name>
<dbReference type="CDD" id="cd23802">
    <property type="entry name" value="UBCc_UBE2Q"/>
    <property type="match status" value="1"/>
</dbReference>
<feature type="compositionally biased region" description="Acidic residues" evidence="1">
    <location>
        <begin position="158"/>
        <end position="181"/>
    </location>
</feature>
<feature type="domain" description="UBC core" evidence="2">
    <location>
        <begin position="220"/>
        <end position="385"/>
    </location>
</feature>
<dbReference type="SMART" id="SM00212">
    <property type="entry name" value="UBCc"/>
    <property type="match status" value="1"/>
</dbReference>
<feature type="region of interest" description="Disordered" evidence="1">
    <location>
        <begin position="132"/>
        <end position="190"/>
    </location>
</feature>
<dbReference type="InterPro" id="IPR000608">
    <property type="entry name" value="UBC"/>
</dbReference>
<evidence type="ECO:0000259" key="2">
    <source>
        <dbReference type="PROSITE" id="PS50127"/>
    </source>
</evidence>
<dbReference type="PROSITE" id="PS50127">
    <property type="entry name" value="UBC_2"/>
    <property type="match status" value="1"/>
</dbReference>
<dbReference type="GO" id="GO:0016874">
    <property type="term" value="F:ligase activity"/>
    <property type="evidence" value="ECO:0007669"/>
    <property type="project" value="UniProtKB-KW"/>
</dbReference>
<evidence type="ECO:0000256" key="1">
    <source>
        <dbReference type="SAM" id="MobiDB-lite"/>
    </source>
</evidence>
<keyword evidence="3" id="KW-0436">Ligase</keyword>
<dbReference type="Pfam" id="PF00179">
    <property type="entry name" value="UQ_con"/>
    <property type="match status" value="1"/>
</dbReference>
<sequence length="436" mass="49376">MYQYFNFNGSDSDAMGTVVVATLKSDHCATVAALYPDDLFGVRLLGITRYEAGQPQEHCPSQLTHAIGGTYPRSPPIWFSDSDDPLITRIFDQLQNTDPTNYTLDRQVKMLVTQLCRYFNVPYPTELQTLCPDFEPDLSLPDATPSSEPRGESPEPNSDAEDTGFEDEDVQLNDPFDDSASSEDRPEYDGISVEDAEQLEKLKANRLQLCAEGVTKGSIQSSDRLMKELREIYRSDSYKRGIFTVELQNDNLYDWKVKLYKVDEDSGLHLDLLALKNHPKLENHIGLQFMFKETYPFEPPFVRILYPVIENGYVLAGGAICMELFTKEGWSSAYDIESVIMQLAATLVKGRGRINFSASSSQYSLRRAQLSYRGLVQIHSKSGWKSPDESVHQTHPRLFGKIAVKVQFGSTPVQKINRFMVDVNLVNRNREFLEST</sequence>
<evidence type="ECO:0000313" key="3">
    <source>
        <dbReference type="EMBL" id="OON20908.1"/>
    </source>
</evidence>
<organism evidence="3 4">
    <name type="scientific">Opisthorchis viverrini</name>
    <name type="common">Southeast Asian liver fluke</name>
    <dbReference type="NCBI Taxonomy" id="6198"/>
    <lineage>
        <taxon>Eukaryota</taxon>
        <taxon>Metazoa</taxon>
        <taxon>Spiralia</taxon>
        <taxon>Lophotrochozoa</taxon>
        <taxon>Platyhelminthes</taxon>
        <taxon>Trematoda</taxon>
        <taxon>Digenea</taxon>
        <taxon>Opisthorchiida</taxon>
        <taxon>Opisthorchiata</taxon>
        <taxon>Opisthorchiidae</taxon>
        <taxon>Opisthorchis</taxon>
    </lineage>
</organism>
<proteinExistence type="predicted"/>
<dbReference type="Gene3D" id="3.10.110.10">
    <property type="entry name" value="Ubiquitin Conjugating Enzyme"/>
    <property type="match status" value="1"/>
</dbReference>
<dbReference type="InterPro" id="IPR016135">
    <property type="entry name" value="UBQ-conjugating_enzyme/RWD"/>
</dbReference>
<protein>
    <submittedName>
        <fullName evidence="3">Ubiquitin--protein ligase</fullName>
    </submittedName>
</protein>
<feature type="non-terminal residue" evidence="3">
    <location>
        <position position="436"/>
    </location>
</feature>
<keyword evidence="4" id="KW-1185">Reference proteome</keyword>
<dbReference type="EMBL" id="KV892377">
    <property type="protein sequence ID" value="OON20908.1"/>
    <property type="molecule type" value="Genomic_DNA"/>
</dbReference>
<dbReference type="AlphaFoldDB" id="A0A1S8X2H7"/>
<dbReference type="SUPFAM" id="SSF54495">
    <property type="entry name" value="UBC-like"/>
    <property type="match status" value="1"/>
</dbReference>
<reference evidence="3 4" key="1">
    <citation type="submission" date="2015-03" db="EMBL/GenBank/DDBJ databases">
        <title>Draft genome of the nematode, Opisthorchis viverrini.</title>
        <authorList>
            <person name="Mitreva M."/>
        </authorList>
    </citation>
    <scope>NUCLEOTIDE SEQUENCE [LARGE SCALE GENOMIC DNA]</scope>
    <source>
        <strain evidence="3">Khon Kaen</strain>
    </source>
</reference>